<protein>
    <submittedName>
        <fullName evidence="2">Uncharacterized protein LOC120270099 isoform X2</fullName>
    </submittedName>
</protein>
<dbReference type="GeneID" id="120270099"/>
<dbReference type="AlphaFoldDB" id="A0AB40C2D4"/>
<organism evidence="1 2">
    <name type="scientific">Dioscorea cayennensis subsp. rotundata</name>
    <name type="common">White Guinea yam</name>
    <name type="synonym">Dioscorea rotundata</name>
    <dbReference type="NCBI Taxonomy" id="55577"/>
    <lineage>
        <taxon>Eukaryota</taxon>
        <taxon>Viridiplantae</taxon>
        <taxon>Streptophyta</taxon>
        <taxon>Embryophyta</taxon>
        <taxon>Tracheophyta</taxon>
        <taxon>Spermatophyta</taxon>
        <taxon>Magnoliopsida</taxon>
        <taxon>Liliopsida</taxon>
        <taxon>Dioscoreales</taxon>
        <taxon>Dioscoreaceae</taxon>
        <taxon>Dioscorea</taxon>
    </lineage>
</organism>
<gene>
    <name evidence="2" type="primary">LOC120270099</name>
</gene>
<sequence>MATDGFPAHGVWTTEEDKILREGLERHRMKATLAACKEIAAALPRKTIVDVAMRCEWLLVAGKITSLLEYHVSRPVGHMSSDGINTDRDIGEVRRNLLDSTSNILKGVGENPQLWCKDGRPYCRGAVGLVRGNSKYDPLCASPLTY</sequence>
<dbReference type="RefSeq" id="XP_039133047.1">
    <property type="nucleotide sequence ID" value="XM_039277113.1"/>
</dbReference>
<evidence type="ECO:0000313" key="2">
    <source>
        <dbReference type="RefSeq" id="XP_039133047.1"/>
    </source>
</evidence>
<proteinExistence type="predicted"/>
<accession>A0AB40C2D4</accession>
<dbReference type="CDD" id="cd00167">
    <property type="entry name" value="SANT"/>
    <property type="match status" value="1"/>
</dbReference>
<dbReference type="InterPro" id="IPR001005">
    <property type="entry name" value="SANT/Myb"/>
</dbReference>
<keyword evidence="1" id="KW-1185">Reference proteome</keyword>
<reference evidence="2" key="1">
    <citation type="submission" date="2025-08" db="UniProtKB">
        <authorList>
            <consortium name="RefSeq"/>
        </authorList>
    </citation>
    <scope>IDENTIFICATION</scope>
</reference>
<evidence type="ECO:0000313" key="1">
    <source>
        <dbReference type="Proteomes" id="UP001515500"/>
    </source>
</evidence>
<dbReference type="Proteomes" id="UP001515500">
    <property type="component" value="Chromosome 10"/>
</dbReference>
<name>A0AB40C2D4_DIOCR</name>
<dbReference type="Gene3D" id="1.10.10.60">
    <property type="entry name" value="Homeodomain-like"/>
    <property type="match status" value="1"/>
</dbReference>